<evidence type="ECO:0000313" key="3">
    <source>
        <dbReference type="EMBL" id="XCG64367.1"/>
    </source>
</evidence>
<dbReference type="SMART" id="SM00014">
    <property type="entry name" value="acidPPc"/>
    <property type="match status" value="1"/>
</dbReference>
<dbReference type="InterPro" id="IPR000326">
    <property type="entry name" value="PAP2/HPO"/>
</dbReference>
<proteinExistence type="predicted"/>
<dbReference type="SUPFAM" id="SSF48317">
    <property type="entry name" value="Acid phosphatase/Vanadium-dependent haloperoxidase"/>
    <property type="match status" value="1"/>
</dbReference>
<feature type="domain" description="Phosphatidic acid phosphatase type 2/haloperoxidase" evidence="2">
    <location>
        <begin position="95"/>
        <end position="209"/>
    </location>
</feature>
<reference evidence="3" key="1">
    <citation type="submission" date="2024-05" db="EMBL/GenBank/DDBJ databases">
        <authorList>
            <person name="Cai S.Y."/>
            <person name="Jin L.M."/>
            <person name="Li H.R."/>
        </authorList>
    </citation>
    <scope>NUCLEOTIDE SEQUENCE</scope>
    <source>
        <strain evidence="3">A5-74</strain>
    </source>
</reference>
<feature type="transmembrane region" description="Helical" evidence="1">
    <location>
        <begin position="15"/>
        <end position="35"/>
    </location>
</feature>
<dbReference type="InterPro" id="IPR036938">
    <property type="entry name" value="PAP2/HPO_sf"/>
</dbReference>
<feature type="transmembrane region" description="Helical" evidence="1">
    <location>
        <begin position="198"/>
        <end position="216"/>
    </location>
</feature>
<organism evidence="3">
    <name type="scientific">Nakamurella sp. A5-74</name>
    <dbReference type="NCBI Taxonomy" id="3158264"/>
    <lineage>
        <taxon>Bacteria</taxon>
        <taxon>Bacillati</taxon>
        <taxon>Actinomycetota</taxon>
        <taxon>Actinomycetes</taxon>
        <taxon>Nakamurellales</taxon>
        <taxon>Nakamurellaceae</taxon>
        <taxon>Nakamurella</taxon>
    </lineage>
</organism>
<keyword evidence="1" id="KW-0812">Transmembrane</keyword>
<dbReference type="PANTHER" id="PTHR14969">
    <property type="entry name" value="SPHINGOSINE-1-PHOSPHATE PHOSPHOHYDROLASE"/>
    <property type="match status" value="1"/>
</dbReference>
<feature type="transmembrane region" description="Helical" evidence="1">
    <location>
        <begin position="56"/>
        <end position="88"/>
    </location>
</feature>
<evidence type="ECO:0000256" key="1">
    <source>
        <dbReference type="SAM" id="Phobius"/>
    </source>
</evidence>
<dbReference type="Pfam" id="PF01569">
    <property type="entry name" value="PAP2"/>
    <property type="match status" value="1"/>
</dbReference>
<dbReference type="AlphaFoldDB" id="A0AAU8DQ04"/>
<sequence length="225" mass="24052">MSEDTEPAPAVARHFVIPAVLAGAFLLVLVLVLTLTRPPNLDEAVMHWLQNRRTPALTAIFRTVTTIGSPVGVAVTTAVGLALLFIGFRARQDLLIGATALIGAELLGTMVKLIVARPRPPLSDRVPGVSAAGLSFPSGHSTQSAAAYLIIALLLGHRMERPIRRWLVYLAAVICVGLVGLSRLYLGVHWFTDVLASWLLGGACALTVWALAITLARRRAPLSKF</sequence>
<feature type="transmembrane region" description="Helical" evidence="1">
    <location>
        <begin position="166"/>
        <end position="186"/>
    </location>
</feature>
<accession>A0AAU8DQ04</accession>
<evidence type="ECO:0000259" key="2">
    <source>
        <dbReference type="SMART" id="SM00014"/>
    </source>
</evidence>
<gene>
    <name evidence="3" type="ORF">ABLG96_03185</name>
</gene>
<keyword evidence="1" id="KW-1133">Transmembrane helix</keyword>
<dbReference type="PANTHER" id="PTHR14969:SF13">
    <property type="entry name" value="AT30094P"/>
    <property type="match status" value="1"/>
</dbReference>
<protein>
    <submittedName>
        <fullName evidence="3">Phosphatase PAP2 family protein</fullName>
    </submittedName>
</protein>
<feature type="transmembrane region" description="Helical" evidence="1">
    <location>
        <begin position="94"/>
        <end position="115"/>
    </location>
</feature>
<name>A0AAU8DQ04_9ACTN</name>
<keyword evidence="1" id="KW-0472">Membrane</keyword>
<dbReference type="CDD" id="cd03392">
    <property type="entry name" value="PAP2_like_2"/>
    <property type="match status" value="1"/>
</dbReference>
<dbReference type="RefSeq" id="WP_353649980.1">
    <property type="nucleotide sequence ID" value="NZ_CP159218.1"/>
</dbReference>
<dbReference type="EMBL" id="CP159218">
    <property type="protein sequence ID" value="XCG64367.1"/>
    <property type="molecule type" value="Genomic_DNA"/>
</dbReference>
<dbReference type="Gene3D" id="1.20.144.10">
    <property type="entry name" value="Phosphatidic acid phosphatase type 2/haloperoxidase"/>
    <property type="match status" value="2"/>
</dbReference>